<dbReference type="PRINTS" id="PR00024">
    <property type="entry name" value="HOMEOBOX"/>
</dbReference>
<evidence type="ECO:0000256" key="1">
    <source>
        <dbReference type="ARBA" id="ARBA00004123"/>
    </source>
</evidence>
<proteinExistence type="predicted"/>
<keyword evidence="3 5" id="KW-0371">Homeobox</keyword>
<dbReference type="GO" id="GO:0000981">
    <property type="term" value="F:DNA-binding transcription factor activity, RNA polymerase II-specific"/>
    <property type="evidence" value="ECO:0007669"/>
    <property type="project" value="InterPro"/>
</dbReference>
<dbReference type="Pfam" id="PF00046">
    <property type="entry name" value="Homeodomain"/>
    <property type="match status" value="1"/>
</dbReference>
<dbReference type="InterPro" id="IPR017970">
    <property type="entry name" value="Homeobox_CS"/>
</dbReference>
<dbReference type="GO" id="GO:0000978">
    <property type="term" value="F:RNA polymerase II cis-regulatory region sequence-specific DNA binding"/>
    <property type="evidence" value="ECO:0007669"/>
    <property type="project" value="TreeGrafter"/>
</dbReference>
<dbReference type="PANTHER" id="PTHR24324:SF5">
    <property type="entry name" value="HEMATOPOIETICALLY-EXPRESSED HOMEOBOX PROTEIN HHEX"/>
    <property type="match status" value="1"/>
</dbReference>
<evidence type="ECO:0000256" key="2">
    <source>
        <dbReference type="ARBA" id="ARBA00023125"/>
    </source>
</evidence>
<dbReference type="AlphaFoldDB" id="A0A7J7J206"/>
<dbReference type="Gene3D" id="1.10.10.60">
    <property type="entry name" value="Homeodomain-like"/>
    <property type="match status" value="1"/>
</dbReference>
<dbReference type="Proteomes" id="UP000593567">
    <property type="component" value="Unassembled WGS sequence"/>
</dbReference>
<feature type="domain" description="Homeobox" evidence="8">
    <location>
        <begin position="129"/>
        <end position="189"/>
    </location>
</feature>
<dbReference type="FunFam" id="1.10.10.60:FF:000721">
    <property type="entry name" value="Hematopoietically-expressed homeobox protein HHEX"/>
    <property type="match status" value="1"/>
</dbReference>
<comment type="caution">
    <text evidence="9">The sequence shown here is derived from an EMBL/GenBank/DDBJ whole genome shotgun (WGS) entry which is preliminary data.</text>
</comment>
<feature type="compositionally biased region" description="Basic and acidic residues" evidence="7">
    <location>
        <begin position="190"/>
        <end position="201"/>
    </location>
</feature>
<dbReference type="EMBL" id="VXIV02003185">
    <property type="protein sequence ID" value="KAF6020222.1"/>
    <property type="molecule type" value="Genomic_DNA"/>
</dbReference>
<dbReference type="InterPro" id="IPR051000">
    <property type="entry name" value="Homeobox_DNA-bind_prot"/>
</dbReference>
<dbReference type="OrthoDB" id="6159439at2759"/>
<dbReference type="CDD" id="cd00086">
    <property type="entry name" value="homeodomain"/>
    <property type="match status" value="1"/>
</dbReference>
<dbReference type="InterPro" id="IPR020479">
    <property type="entry name" value="HD_metazoa"/>
</dbReference>
<evidence type="ECO:0000256" key="3">
    <source>
        <dbReference type="ARBA" id="ARBA00023155"/>
    </source>
</evidence>
<feature type="region of interest" description="Disordered" evidence="7">
    <location>
        <begin position="254"/>
        <end position="273"/>
    </location>
</feature>
<dbReference type="GO" id="GO:0030154">
    <property type="term" value="P:cell differentiation"/>
    <property type="evidence" value="ECO:0007669"/>
    <property type="project" value="TreeGrafter"/>
</dbReference>
<feature type="compositionally biased region" description="Polar residues" evidence="7">
    <location>
        <begin position="207"/>
        <end position="221"/>
    </location>
</feature>
<dbReference type="SUPFAM" id="SSF46689">
    <property type="entry name" value="Homeodomain-like"/>
    <property type="match status" value="1"/>
</dbReference>
<feature type="region of interest" description="Disordered" evidence="7">
    <location>
        <begin position="190"/>
        <end position="243"/>
    </location>
</feature>
<evidence type="ECO:0000256" key="6">
    <source>
        <dbReference type="RuleBase" id="RU000682"/>
    </source>
</evidence>
<organism evidence="9 10">
    <name type="scientific">Bugula neritina</name>
    <name type="common">Brown bryozoan</name>
    <name type="synonym">Sertularia neritina</name>
    <dbReference type="NCBI Taxonomy" id="10212"/>
    <lineage>
        <taxon>Eukaryota</taxon>
        <taxon>Metazoa</taxon>
        <taxon>Spiralia</taxon>
        <taxon>Lophotrochozoa</taxon>
        <taxon>Bryozoa</taxon>
        <taxon>Gymnolaemata</taxon>
        <taxon>Cheilostomatida</taxon>
        <taxon>Flustrina</taxon>
        <taxon>Buguloidea</taxon>
        <taxon>Bugulidae</taxon>
        <taxon>Bugula</taxon>
    </lineage>
</organism>
<feature type="compositionally biased region" description="Polar residues" evidence="7">
    <location>
        <begin position="233"/>
        <end position="243"/>
    </location>
</feature>
<dbReference type="InterPro" id="IPR009057">
    <property type="entry name" value="Homeodomain-like_sf"/>
</dbReference>
<accession>A0A7J7J206</accession>
<sequence>MAADNTFHRSLFSIDQILSTEKAESAFSKVPNLSNFHDIKSQLCGSYPENKVSQQTSLPAIMRQPSQESFHSQRHLPFASPPLVSPTWNSTQLRDPELIYNKMYLDSLLQDQQVYHNPWLALFSSIPFHKRKGGQVRFSNDQTIELERKFSLQKYLSPTERKKVAKKLQLSERQVKTWFQNRRAKWRRLKQDTKQYIKPQDEKEDQNMPTEQNDKSASIPLNHTDDSQLEAPSHNSDMYNSTAGLKENKSNFFEKYNIPSSSQELVESDIEVD</sequence>
<dbReference type="PROSITE" id="PS50071">
    <property type="entry name" value="HOMEOBOX_2"/>
    <property type="match status" value="1"/>
</dbReference>
<comment type="subcellular location">
    <subcellularLocation>
        <location evidence="1 5 6">Nucleus</location>
    </subcellularLocation>
</comment>
<keyword evidence="2 5" id="KW-0238">DNA-binding</keyword>
<feature type="DNA-binding region" description="Homeobox" evidence="5">
    <location>
        <begin position="131"/>
        <end position="190"/>
    </location>
</feature>
<keyword evidence="10" id="KW-1185">Reference proteome</keyword>
<dbReference type="GO" id="GO:0005634">
    <property type="term" value="C:nucleus"/>
    <property type="evidence" value="ECO:0007669"/>
    <property type="project" value="UniProtKB-SubCell"/>
</dbReference>
<keyword evidence="4 5" id="KW-0539">Nucleus</keyword>
<evidence type="ECO:0000259" key="8">
    <source>
        <dbReference type="PROSITE" id="PS50071"/>
    </source>
</evidence>
<dbReference type="PANTHER" id="PTHR24324">
    <property type="entry name" value="HOMEOBOX PROTEIN HHEX"/>
    <property type="match status" value="1"/>
</dbReference>
<dbReference type="PROSITE" id="PS00027">
    <property type="entry name" value="HOMEOBOX_1"/>
    <property type="match status" value="1"/>
</dbReference>
<evidence type="ECO:0000256" key="5">
    <source>
        <dbReference type="PROSITE-ProRule" id="PRU00108"/>
    </source>
</evidence>
<evidence type="ECO:0000256" key="7">
    <source>
        <dbReference type="SAM" id="MobiDB-lite"/>
    </source>
</evidence>
<dbReference type="InterPro" id="IPR001356">
    <property type="entry name" value="HD"/>
</dbReference>
<reference evidence="9" key="1">
    <citation type="submission" date="2020-06" db="EMBL/GenBank/DDBJ databases">
        <title>Draft genome of Bugula neritina, a colonial animal packing powerful symbionts and potential medicines.</title>
        <authorList>
            <person name="Rayko M."/>
        </authorList>
    </citation>
    <scope>NUCLEOTIDE SEQUENCE [LARGE SCALE GENOMIC DNA]</scope>
    <source>
        <strain evidence="9">Kwan_BN1</strain>
    </source>
</reference>
<evidence type="ECO:0000256" key="4">
    <source>
        <dbReference type="ARBA" id="ARBA00023242"/>
    </source>
</evidence>
<protein>
    <submittedName>
        <fullName evidence="9">HHEX</fullName>
    </submittedName>
</protein>
<gene>
    <name evidence="9" type="ORF">EB796_021463</name>
</gene>
<dbReference type="SMART" id="SM00389">
    <property type="entry name" value="HOX"/>
    <property type="match status" value="1"/>
</dbReference>
<name>A0A7J7J206_BUGNE</name>
<evidence type="ECO:0000313" key="10">
    <source>
        <dbReference type="Proteomes" id="UP000593567"/>
    </source>
</evidence>
<evidence type="ECO:0000313" key="9">
    <source>
        <dbReference type="EMBL" id="KAF6020222.1"/>
    </source>
</evidence>